<reference evidence="3" key="1">
    <citation type="submission" date="2017-01" db="EMBL/GenBank/DDBJ databases">
        <authorList>
            <person name="Varghese N."/>
            <person name="Submissions S."/>
        </authorList>
    </citation>
    <scope>NUCLEOTIDE SEQUENCE [LARGE SCALE GENOMIC DNA]</scope>
    <source>
        <strain evidence="3">LP100</strain>
    </source>
</reference>
<dbReference type="RefSeq" id="WP_139337833.1">
    <property type="nucleotide sequence ID" value="NZ_FTPP01000003.1"/>
</dbReference>
<feature type="chain" id="PRO_5012096782" evidence="1">
    <location>
        <begin position="20"/>
        <end position="97"/>
    </location>
</feature>
<keyword evidence="1" id="KW-0732">Signal</keyword>
<protein>
    <submittedName>
        <fullName evidence="2">Uncharacterized protein</fullName>
    </submittedName>
</protein>
<sequence>MKKYMLSLAAMVVAVAAMAFTNVEKPEEQRLAKYIFTGSQLSQATNPDHWDEVPLSAPGCSAGSSLPCAVTTEMNIEDWLAGKTAEQVRLQADSRRN</sequence>
<gene>
    <name evidence="2" type="ORF">SAMN05444128_3417</name>
</gene>
<name>A0A1R3XQ87_9BACT</name>
<feature type="signal peptide" evidence="1">
    <location>
        <begin position="1"/>
        <end position="19"/>
    </location>
</feature>
<proteinExistence type="predicted"/>
<accession>A0A1R3XQ87</accession>
<dbReference type="Proteomes" id="UP000187181">
    <property type="component" value="Unassembled WGS sequence"/>
</dbReference>
<keyword evidence="3" id="KW-1185">Reference proteome</keyword>
<dbReference type="EMBL" id="FTPP01000003">
    <property type="protein sequence ID" value="SIT94057.1"/>
    <property type="molecule type" value="Genomic_DNA"/>
</dbReference>
<evidence type="ECO:0000256" key="1">
    <source>
        <dbReference type="SAM" id="SignalP"/>
    </source>
</evidence>
<dbReference type="AlphaFoldDB" id="A0A1R3XQ87"/>
<evidence type="ECO:0000313" key="3">
    <source>
        <dbReference type="Proteomes" id="UP000187181"/>
    </source>
</evidence>
<organism evidence="2 3">
    <name type="scientific">Pontibacter indicus</name>
    <dbReference type="NCBI Taxonomy" id="1317125"/>
    <lineage>
        <taxon>Bacteria</taxon>
        <taxon>Pseudomonadati</taxon>
        <taxon>Bacteroidota</taxon>
        <taxon>Cytophagia</taxon>
        <taxon>Cytophagales</taxon>
        <taxon>Hymenobacteraceae</taxon>
        <taxon>Pontibacter</taxon>
    </lineage>
</organism>
<dbReference type="OrthoDB" id="772829at2"/>
<evidence type="ECO:0000313" key="2">
    <source>
        <dbReference type="EMBL" id="SIT94057.1"/>
    </source>
</evidence>